<evidence type="ECO:0000256" key="1">
    <source>
        <dbReference type="ARBA" id="ARBA00004141"/>
    </source>
</evidence>
<evidence type="ECO:0000256" key="12">
    <source>
        <dbReference type="SAM" id="MobiDB-lite"/>
    </source>
</evidence>
<dbReference type="InterPro" id="IPR011333">
    <property type="entry name" value="SKP1/BTB/POZ_sf"/>
</dbReference>
<proteinExistence type="predicted"/>
<dbReference type="EnsemblMetazoa" id="CLYHEMT001973.1">
    <property type="protein sequence ID" value="CLYHEMP001973.1"/>
    <property type="gene ID" value="CLYHEMG001973"/>
</dbReference>
<evidence type="ECO:0000256" key="7">
    <source>
        <dbReference type="ARBA" id="ARBA00022958"/>
    </source>
</evidence>
<dbReference type="FunFam" id="1.20.120.350:FF:000074">
    <property type="entry name" value="SHaW family of potassium channels"/>
    <property type="match status" value="1"/>
</dbReference>
<dbReference type="GO" id="GO:0001508">
    <property type="term" value="P:action potential"/>
    <property type="evidence" value="ECO:0007669"/>
    <property type="project" value="TreeGrafter"/>
</dbReference>
<evidence type="ECO:0000256" key="6">
    <source>
        <dbReference type="ARBA" id="ARBA00022882"/>
    </source>
</evidence>
<feature type="transmembrane region" description="Helical" evidence="13">
    <location>
        <begin position="237"/>
        <end position="258"/>
    </location>
</feature>
<keyword evidence="10 13" id="KW-0472">Membrane</keyword>
<keyword evidence="3" id="KW-0633">Potassium transport</keyword>
<name>A0A7M5UVJ6_9CNID</name>
<dbReference type="InterPro" id="IPR027359">
    <property type="entry name" value="Volt_channel_dom_sf"/>
</dbReference>
<dbReference type="Proteomes" id="UP000594262">
    <property type="component" value="Unplaced"/>
</dbReference>
<dbReference type="InterPro" id="IPR003968">
    <property type="entry name" value="K_chnl_volt-dep_Kv"/>
</dbReference>
<dbReference type="GO" id="GO:0051260">
    <property type="term" value="P:protein homooligomerization"/>
    <property type="evidence" value="ECO:0007669"/>
    <property type="project" value="InterPro"/>
</dbReference>
<dbReference type="GO" id="GO:0008076">
    <property type="term" value="C:voltage-gated potassium channel complex"/>
    <property type="evidence" value="ECO:0007669"/>
    <property type="project" value="InterPro"/>
</dbReference>
<dbReference type="Gene3D" id="3.30.710.10">
    <property type="entry name" value="Potassium Channel Kv1.1, Chain A"/>
    <property type="match status" value="1"/>
</dbReference>
<evidence type="ECO:0000259" key="14">
    <source>
        <dbReference type="SMART" id="SM00225"/>
    </source>
</evidence>
<dbReference type="AlphaFoldDB" id="A0A7M5UVJ6"/>
<dbReference type="OrthoDB" id="415460at2759"/>
<evidence type="ECO:0000256" key="9">
    <source>
        <dbReference type="ARBA" id="ARBA00023065"/>
    </source>
</evidence>
<evidence type="ECO:0000256" key="5">
    <source>
        <dbReference type="ARBA" id="ARBA00022826"/>
    </source>
</evidence>
<dbReference type="InterPro" id="IPR005821">
    <property type="entry name" value="Ion_trans_dom"/>
</dbReference>
<dbReference type="SUPFAM" id="SSF81324">
    <property type="entry name" value="Voltage-gated potassium channels"/>
    <property type="match status" value="1"/>
</dbReference>
<dbReference type="SUPFAM" id="SSF54695">
    <property type="entry name" value="POZ domain"/>
    <property type="match status" value="1"/>
</dbReference>
<feature type="transmembrane region" description="Helical" evidence="13">
    <location>
        <begin position="333"/>
        <end position="354"/>
    </location>
</feature>
<feature type="region of interest" description="Disordered" evidence="12">
    <location>
        <begin position="558"/>
        <end position="611"/>
    </location>
</feature>
<dbReference type="InterPro" id="IPR003131">
    <property type="entry name" value="T1-type_BTB"/>
</dbReference>
<dbReference type="GO" id="GO:0005251">
    <property type="term" value="F:delayed rectifier potassium channel activity"/>
    <property type="evidence" value="ECO:0007669"/>
    <property type="project" value="TreeGrafter"/>
</dbReference>
<keyword evidence="8 13" id="KW-1133">Transmembrane helix</keyword>
<organism evidence="15 16">
    <name type="scientific">Clytia hemisphaerica</name>
    <dbReference type="NCBI Taxonomy" id="252671"/>
    <lineage>
        <taxon>Eukaryota</taxon>
        <taxon>Metazoa</taxon>
        <taxon>Cnidaria</taxon>
        <taxon>Hydrozoa</taxon>
        <taxon>Hydroidolina</taxon>
        <taxon>Leptothecata</taxon>
        <taxon>Obeliida</taxon>
        <taxon>Clytiidae</taxon>
        <taxon>Clytia</taxon>
    </lineage>
</organism>
<feature type="domain" description="BTB" evidence="14">
    <location>
        <begin position="70"/>
        <end position="171"/>
    </location>
</feature>
<dbReference type="PANTHER" id="PTHR11537">
    <property type="entry name" value="VOLTAGE-GATED POTASSIUM CHANNEL"/>
    <property type="match status" value="1"/>
</dbReference>
<evidence type="ECO:0000256" key="4">
    <source>
        <dbReference type="ARBA" id="ARBA00022692"/>
    </source>
</evidence>
<sequence>MSISIGGAVSSFNKRNMSAPSLFPQDPRSALSRECLERIARVNNATAASSNTSPSHRVKFAAQAQNDNSNIITINVSGRRYQTYLTTLQRFPSSLLGDPMKRKNFYNQENKEYFFDRNRKAFSGVLHYYQTHGDEIECPTGVSEKTFAQELLFFELFDQKTNDVDSIMSSTEFLVPKNVTLAKIWILFEKPNSSPSARILAVFSISIILLSITVFCLETVPALNPDHQEGKHMSSTWYLLNVVCNAWFTLEFVIRFVAAPNKLDFMKSAVNLIDLISILPFYISELIGHASDNSLAVLRVIRVIRVIRIFKLTRHSRGLHILANTIKASFQELIMLVLFLAIAIILFASAVYFAESAGGHPDNKFRSIPHSFWWAVITMTTVGYGDLTPKTLIGQMVGTLCAISGVLVIALPVPVIVGNFERYYKQERSRHARETEVIRKEKEEETFADMRRSIQMMTHTSIILAGGVKRHCPNGTEQQQNNTPNNDNNNNDRKSNLIYPHSPNKRKTFKERIQDKLAFTFQRPYSDIEQYSDGCVTTPDDEYRHSLVGVVDDSGDMNRLKSNGNVSMRTLPDINIDSPPSSTHPSEYTPGTLESRPSSALGYSEGFSTGNRITKANKGEAIWFGAGGQNEGPNKESSI</sequence>
<protein>
    <recommendedName>
        <fullName evidence="14">BTB domain-containing protein</fullName>
    </recommendedName>
</protein>
<feature type="transmembrane region" description="Helical" evidence="13">
    <location>
        <begin position="396"/>
        <end position="420"/>
    </location>
</feature>
<feature type="region of interest" description="Disordered" evidence="12">
    <location>
        <begin position="469"/>
        <end position="506"/>
    </location>
</feature>
<dbReference type="InterPro" id="IPR003972">
    <property type="entry name" value="K_chnl_volt-dep_Kv1"/>
</dbReference>
<evidence type="ECO:0000256" key="3">
    <source>
        <dbReference type="ARBA" id="ARBA00022538"/>
    </source>
</evidence>
<accession>A0A7M5UVJ6</accession>
<dbReference type="InterPro" id="IPR000210">
    <property type="entry name" value="BTB/POZ_dom"/>
</dbReference>
<dbReference type="RefSeq" id="XP_066936084.1">
    <property type="nucleotide sequence ID" value="XM_067079983.1"/>
</dbReference>
<evidence type="ECO:0000256" key="11">
    <source>
        <dbReference type="ARBA" id="ARBA00023303"/>
    </source>
</evidence>
<evidence type="ECO:0000313" key="16">
    <source>
        <dbReference type="Proteomes" id="UP000594262"/>
    </source>
</evidence>
<dbReference type="GeneID" id="136823810"/>
<dbReference type="InterPro" id="IPR028325">
    <property type="entry name" value="VG_K_chnl"/>
</dbReference>
<keyword evidence="5" id="KW-0631">Potassium channel</keyword>
<comment type="subcellular location">
    <subcellularLocation>
        <location evidence="1">Membrane</location>
        <topology evidence="1">Multi-pass membrane protein</topology>
    </subcellularLocation>
</comment>
<dbReference type="Gene3D" id="1.20.120.350">
    <property type="entry name" value="Voltage-gated potassium channels. Chain C"/>
    <property type="match status" value="1"/>
</dbReference>
<keyword evidence="4 13" id="KW-0812">Transmembrane</keyword>
<feature type="compositionally biased region" description="Low complexity" evidence="12">
    <location>
        <begin position="473"/>
        <end position="489"/>
    </location>
</feature>
<dbReference type="Pfam" id="PF00520">
    <property type="entry name" value="Ion_trans"/>
    <property type="match status" value="1"/>
</dbReference>
<keyword evidence="16" id="KW-1185">Reference proteome</keyword>
<dbReference type="Gene3D" id="1.10.287.70">
    <property type="match status" value="1"/>
</dbReference>
<evidence type="ECO:0000256" key="13">
    <source>
        <dbReference type="SAM" id="Phobius"/>
    </source>
</evidence>
<keyword evidence="6" id="KW-0851">Voltage-gated channel</keyword>
<keyword evidence="7" id="KW-0630">Potassium</keyword>
<evidence type="ECO:0000256" key="10">
    <source>
        <dbReference type="ARBA" id="ARBA00023136"/>
    </source>
</evidence>
<dbReference type="SMART" id="SM00225">
    <property type="entry name" value="BTB"/>
    <property type="match status" value="1"/>
</dbReference>
<evidence type="ECO:0000256" key="2">
    <source>
        <dbReference type="ARBA" id="ARBA00022448"/>
    </source>
</evidence>
<evidence type="ECO:0000256" key="8">
    <source>
        <dbReference type="ARBA" id="ARBA00022989"/>
    </source>
</evidence>
<dbReference type="PRINTS" id="PR01496">
    <property type="entry name" value="SHAKERCHANEL"/>
</dbReference>
<keyword evidence="9" id="KW-0406">Ion transport</keyword>
<dbReference type="PRINTS" id="PR00169">
    <property type="entry name" value="KCHANNEL"/>
</dbReference>
<dbReference type="Pfam" id="PF02214">
    <property type="entry name" value="BTB_2"/>
    <property type="match status" value="1"/>
</dbReference>
<reference evidence="15" key="1">
    <citation type="submission" date="2021-01" db="UniProtKB">
        <authorList>
            <consortium name="EnsemblMetazoa"/>
        </authorList>
    </citation>
    <scope>IDENTIFICATION</scope>
</reference>
<keyword evidence="11" id="KW-0407">Ion channel</keyword>
<dbReference type="PANTHER" id="PTHR11537:SF113">
    <property type="entry name" value="POTASSIUM VOLTAGE-GATED CHANNEL PROTEIN SHAKER"/>
    <property type="match status" value="1"/>
</dbReference>
<dbReference type="PRINTS" id="PR01491">
    <property type="entry name" value="KVCHANNEL"/>
</dbReference>
<evidence type="ECO:0000313" key="15">
    <source>
        <dbReference type="EnsemblMetazoa" id="CLYHEMP001973.1"/>
    </source>
</evidence>
<feature type="transmembrane region" description="Helical" evidence="13">
    <location>
        <begin position="199"/>
        <end position="217"/>
    </location>
</feature>
<keyword evidence="2" id="KW-0813">Transport</keyword>
<dbReference type="FunFam" id="1.10.287.70:FF:000002">
    <property type="entry name" value="Potassium voltage-gated channel subfamily a member"/>
    <property type="match status" value="1"/>
</dbReference>